<keyword evidence="1 2" id="KW-0597">Phosphoprotein</keyword>
<sequence length="143" mass="15300">MIAPAATVRTVLIVDDFPAVLAWATRAFERDGWNVLTAANGTEALSICRDQQEAGRPIALLVTDLDLPEFDGVYLVKSMRAVERDVPVVALSANATIAREWSGEMLDRTVFFAKPVRASLLVAAANGLVTPSVDPLDSFSPSG</sequence>
<feature type="modified residue" description="4-aspartylphosphate" evidence="2">
    <location>
        <position position="64"/>
    </location>
</feature>
<dbReference type="PANTHER" id="PTHR44591:SF3">
    <property type="entry name" value="RESPONSE REGULATORY DOMAIN-CONTAINING PROTEIN"/>
    <property type="match status" value="1"/>
</dbReference>
<dbReference type="SMART" id="SM00448">
    <property type="entry name" value="REC"/>
    <property type="match status" value="1"/>
</dbReference>
<name>A0A6M4IVN1_9BACT</name>
<dbReference type="GO" id="GO:0000160">
    <property type="term" value="P:phosphorelay signal transduction system"/>
    <property type="evidence" value="ECO:0007669"/>
    <property type="project" value="InterPro"/>
</dbReference>
<dbReference type="KEGG" id="ggr:HKW67_20160"/>
<dbReference type="Pfam" id="PF00072">
    <property type="entry name" value="Response_reg"/>
    <property type="match status" value="1"/>
</dbReference>
<dbReference type="Gene3D" id="3.40.50.2300">
    <property type="match status" value="1"/>
</dbReference>
<dbReference type="PROSITE" id="PS50110">
    <property type="entry name" value="RESPONSE_REGULATORY"/>
    <property type="match status" value="1"/>
</dbReference>
<dbReference type="PANTHER" id="PTHR44591">
    <property type="entry name" value="STRESS RESPONSE REGULATOR PROTEIN 1"/>
    <property type="match status" value="1"/>
</dbReference>
<proteinExistence type="predicted"/>
<dbReference type="EMBL" id="CP053085">
    <property type="protein sequence ID" value="QJR37667.1"/>
    <property type="molecule type" value="Genomic_DNA"/>
</dbReference>
<dbReference type="InterPro" id="IPR050595">
    <property type="entry name" value="Bact_response_regulator"/>
</dbReference>
<accession>A0A6M4IVN1</accession>
<gene>
    <name evidence="4" type="ORF">HKW67_20160</name>
</gene>
<evidence type="ECO:0000259" key="3">
    <source>
        <dbReference type="PROSITE" id="PS50110"/>
    </source>
</evidence>
<keyword evidence="5" id="KW-1185">Reference proteome</keyword>
<reference evidence="4 5" key="1">
    <citation type="submission" date="2020-05" db="EMBL/GenBank/DDBJ databases">
        <title>Complete genome sequence of Gemmatimonas greenlandica TET16.</title>
        <authorList>
            <person name="Zeng Y."/>
        </authorList>
    </citation>
    <scope>NUCLEOTIDE SEQUENCE [LARGE SCALE GENOMIC DNA]</scope>
    <source>
        <strain evidence="4 5">TET16</strain>
    </source>
</reference>
<dbReference type="CDD" id="cd00156">
    <property type="entry name" value="REC"/>
    <property type="match status" value="1"/>
</dbReference>
<evidence type="ECO:0000256" key="1">
    <source>
        <dbReference type="ARBA" id="ARBA00022553"/>
    </source>
</evidence>
<dbReference type="AlphaFoldDB" id="A0A6M4IVN1"/>
<dbReference type="RefSeq" id="WP_171227102.1">
    <property type="nucleotide sequence ID" value="NZ_CP053085.1"/>
</dbReference>
<dbReference type="Proteomes" id="UP000500938">
    <property type="component" value="Chromosome"/>
</dbReference>
<evidence type="ECO:0000256" key="2">
    <source>
        <dbReference type="PROSITE-ProRule" id="PRU00169"/>
    </source>
</evidence>
<organism evidence="4 5">
    <name type="scientific">Gemmatimonas groenlandica</name>
    <dbReference type="NCBI Taxonomy" id="2732249"/>
    <lineage>
        <taxon>Bacteria</taxon>
        <taxon>Pseudomonadati</taxon>
        <taxon>Gemmatimonadota</taxon>
        <taxon>Gemmatimonadia</taxon>
        <taxon>Gemmatimonadales</taxon>
        <taxon>Gemmatimonadaceae</taxon>
        <taxon>Gemmatimonas</taxon>
    </lineage>
</organism>
<evidence type="ECO:0000313" key="5">
    <source>
        <dbReference type="Proteomes" id="UP000500938"/>
    </source>
</evidence>
<evidence type="ECO:0000313" key="4">
    <source>
        <dbReference type="EMBL" id="QJR37667.1"/>
    </source>
</evidence>
<dbReference type="InterPro" id="IPR001789">
    <property type="entry name" value="Sig_transdc_resp-reg_receiver"/>
</dbReference>
<feature type="domain" description="Response regulatory" evidence="3">
    <location>
        <begin position="10"/>
        <end position="129"/>
    </location>
</feature>
<dbReference type="SUPFAM" id="SSF52172">
    <property type="entry name" value="CheY-like"/>
    <property type="match status" value="1"/>
</dbReference>
<protein>
    <submittedName>
        <fullName evidence="4">Response regulator</fullName>
    </submittedName>
</protein>
<dbReference type="InterPro" id="IPR011006">
    <property type="entry name" value="CheY-like_superfamily"/>
</dbReference>